<organism evidence="2 3">
    <name type="scientific">Eumeta variegata</name>
    <name type="common">Bagworm moth</name>
    <name type="synonym">Eumeta japonica</name>
    <dbReference type="NCBI Taxonomy" id="151549"/>
    <lineage>
        <taxon>Eukaryota</taxon>
        <taxon>Metazoa</taxon>
        <taxon>Ecdysozoa</taxon>
        <taxon>Arthropoda</taxon>
        <taxon>Hexapoda</taxon>
        <taxon>Insecta</taxon>
        <taxon>Pterygota</taxon>
        <taxon>Neoptera</taxon>
        <taxon>Endopterygota</taxon>
        <taxon>Lepidoptera</taxon>
        <taxon>Glossata</taxon>
        <taxon>Ditrysia</taxon>
        <taxon>Tineoidea</taxon>
        <taxon>Psychidae</taxon>
        <taxon>Oiketicinae</taxon>
        <taxon>Eumeta</taxon>
    </lineage>
</organism>
<feature type="compositionally biased region" description="Basic residues" evidence="1">
    <location>
        <begin position="79"/>
        <end position="90"/>
    </location>
</feature>
<feature type="region of interest" description="Disordered" evidence="1">
    <location>
        <begin position="1"/>
        <end position="20"/>
    </location>
</feature>
<dbReference type="AlphaFoldDB" id="A0A4C1V3C2"/>
<comment type="caution">
    <text evidence="2">The sequence shown here is derived from an EMBL/GenBank/DDBJ whole genome shotgun (WGS) entry which is preliminary data.</text>
</comment>
<reference evidence="2 3" key="1">
    <citation type="journal article" date="2019" name="Commun. Biol.">
        <title>The bagworm genome reveals a unique fibroin gene that provides high tensile strength.</title>
        <authorList>
            <person name="Kono N."/>
            <person name="Nakamura H."/>
            <person name="Ohtoshi R."/>
            <person name="Tomita M."/>
            <person name="Numata K."/>
            <person name="Arakawa K."/>
        </authorList>
    </citation>
    <scope>NUCLEOTIDE SEQUENCE [LARGE SCALE GENOMIC DNA]</scope>
</reference>
<proteinExistence type="predicted"/>
<evidence type="ECO:0000313" key="3">
    <source>
        <dbReference type="Proteomes" id="UP000299102"/>
    </source>
</evidence>
<feature type="compositionally biased region" description="Basic and acidic residues" evidence="1">
    <location>
        <begin position="91"/>
        <end position="100"/>
    </location>
</feature>
<name>A0A4C1V3C2_EUMVA</name>
<sequence>MHHKERSIFSRKIVTAGERRRRFLSGIPFNTENGPIAGASAPGDTSAGSGGRRRPRQPAGAAGFRGRGEPAPAASGARCTHRCRRPKKNIRRDEKFRESPIHFQSSVPRAPRRARDVRAATVPAPAHPPPPPPRAARVAFSFQ</sequence>
<protein>
    <submittedName>
        <fullName evidence="2">Uncharacterized protein</fullName>
    </submittedName>
</protein>
<keyword evidence="3" id="KW-1185">Reference proteome</keyword>
<evidence type="ECO:0000313" key="2">
    <source>
        <dbReference type="EMBL" id="GBP32777.1"/>
    </source>
</evidence>
<evidence type="ECO:0000256" key="1">
    <source>
        <dbReference type="SAM" id="MobiDB-lite"/>
    </source>
</evidence>
<feature type="region of interest" description="Disordered" evidence="1">
    <location>
        <begin position="25"/>
        <end position="143"/>
    </location>
</feature>
<gene>
    <name evidence="2" type="ORF">EVAR_18930_1</name>
</gene>
<feature type="compositionally biased region" description="Pro residues" evidence="1">
    <location>
        <begin position="125"/>
        <end position="134"/>
    </location>
</feature>
<dbReference type="Proteomes" id="UP000299102">
    <property type="component" value="Unassembled WGS sequence"/>
</dbReference>
<feature type="compositionally biased region" description="Low complexity" evidence="1">
    <location>
        <begin position="57"/>
        <end position="74"/>
    </location>
</feature>
<accession>A0A4C1V3C2</accession>
<dbReference type="EMBL" id="BGZK01000264">
    <property type="protein sequence ID" value="GBP32777.1"/>
    <property type="molecule type" value="Genomic_DNA"/>
</dbReference>